<dbReference type="PANTHER" id="PTHR43308:SF5">
    <property type="entry name" value="S-LAYER PROTEIN _ PEPTIDOGLYCAN ENDO-BETA-N-ACETYLGLUCOSAMINIDASE"/>
    <property type="match status" value="1"/>
</dbReference>
<protein>
    <recommendedName>
        <fullName evidence="1">SLH domain-containing protein</fullName>
    </recommendedName>
</protein>
<dbReference type="OrthoDB" id="174569at2"/>
<dbReference type="PROSITE" id="PS51272">
    <property type="entry name" value="SLH"/>
    <property type="match status" value="3"/>
</dbReference>
<dbReference type="STRING" id="255247.ABE41_017320"/>
<evidence type="ECO:0000313" key="2">
    <source>
        <dbReference type="EMBL" id="ANX13773.1"/>
    </source>
</evidence>
<organism evidence="2 3">
    <name type="scientific">Fictibacillus arsenicus</name>
    <dbReference type="NCBI Taxonomy" id="255247"/>
    <lineage>
        <taxon>Bacteria</taxon>
        <taxon>Bacillati</taxon>
        <taxon>Bacillota</taxon>
        <taxon>Bacilli</taxon>
        <taxon>Bacillales</taxon>
        <taxon>Fictibacillaceae</taxon>
        <taxon>Fictibacillus</taxon>
    </lineage>
</organism>
<evidence type="ECO:0000259" key="1">
    <source>
        <dbReference type="PROSITE" id="PS51272"/>
    </source>
</evidence>
<dbReference type="Pfam" id="PF00395">
    <property type="entry name" value="SLH"/>
    <property type="match status" value="2"/>
</dbReference>
<feature type="domain" description="SLH" evidence="1">
    <location>
        <begin position="36"/>
        <end position="98"/>
    </location>
</feature>
<dbReference type="EMBL" id="CP016761">
    <property type="protein sequence ID" value="ANX13773.1"/>
    <property type="molecule type" value="Genomic_DNA"/>
</dbReference>
<dbReference type="KEGG" id="far:ABE41_017320"/>
<evidence type="ECO:0000313" key="3">
    <source>
        <dbReference type="Proteomes" id="UP000077412"/>
    </source>
</evidence>
<dbReference type="RefSeq" id="WP_066293067.1">
    <property type="nucleotide sequence ID" value="NZ_CP016761.1"/>
</dbReference>
<sequence length="365" mass="41004">MKIKSLFGSLLAASIIVSPVNQITAHAEEGEYADPWFKYSSVDLNGHWAENDMNDMIQANIMKGVRGSDTLLYAMPNKSITRAEFTALIVRALELKTDQQGKSFTDTTKHWAKNDINTASALGIVSGKSDTEFKPDLKITRAEIAAILARAFDPTVTFENGTPKEFEDLKPGYWAYNDVRKVSGVNIIKGITATTVAPDKLASRAEATAMLKRALWLEDVDLYLEGSVIKNETDIINAMNSKDTNALFTMNDKARYSLAHEYSKMEAEILEEIFASGDLVSAEIVSQPQEISSTMSTRFAKMDVQNLLVEYNSTFTDPDTGETYEDTTTEDKSGTYYFIKRNGEWKVYSSDWLKEYIEFEEYEEE</sequence>
<proteinExistence type="predicted"/>
<feature type="domain" description="SLH" evidence="1">
    <location>
        <begin position="99"/>
        <end position="162"/>
    </location>
</feature>
<reference evidence="2 3" key="1">
    <citation type="submission" date="2016-08" db="EMBL/GenBank/DDBJ databases">
        <title>Complete genome sequence of Fictibacillus arsenicus G25-54, a strain with toxicity to nematodes and a potential arsenic-resistance activity.</title>
        <authorList>
            <person name="Zheng Z."/>
        </authorList>
    </citation>
    <scope>NUCLEOTIDE SEQUENCE [LARGE SCALE GENOMIC DNA]</scope>
    <source>
        <strain evidence="2 3">G25-54</strain>
    </source>
</reference>
<dbReference type="AlphaFoldDB" id="A0A1B1Z8I0"/>
<gene>
    <name evidence="2" type="ORF">ABE41_017320</name>
</gene>
<name>A0A1B1Z8I0_9BACL</name>
<dbReference type="Proteomes" id="UP000077412">
    <property type="component" value="Chromosome"/>
</dbReference>
<dbReference type="InterPro" id="IPR051465">
    <property type="entry name" value="Cell_Envelope_Struct_Comp"/>
</dbReference>
<dbReference type="PANTHER" id="PTHR43308">
    <property type="entry name" value="OUTER MEMBRANE PROTEIN ALPHA-RELATED"/>
    <property type="match status" value="1"/>
</dbReference>
<feature type="domain" description="SLH" evidence="1">
    <location>
        <begin position="163"/>
        <end position="225"/>
    </location>
</feature>
<keyword evidence="3" id="KW-1185">Reference proteome</keyword>
<dbReference type="InterPro" id="IPR001119">
    <property type="entry name" value="SLH_dom"/>
</dbReference>
<accession>A0A1B1Z8I0</accession>